<dbReference type="Proteomes" id="UP000824232">
    <property type="component" value="Unassembled WGS sequence"/>
</dbReference>
<dbReference type="InterPro" id="IPR001296">
    <property type="entry name" value="Glyco_trans_1"/>
</dbReference>
<keyword evidence="2" id="KW-0808">Transferase</keyword>
<dbReference type="GO" id="GO:0016757">
    <property type="term" value="F:glycosyltransferase activity"/>
    <property type="evidence" value="ECO:0007669"/>
    <property type="project" value="UniProtKB-KW"/>
</dbReference>
<organism evidence="4 5">
    <name type="scientific">Candidatus Onthousia excrementipullorum</name>
    <dbReference type="NCBI Taxonomy" id="2840884"/>
    <lineage>
        <taxon>Bacteria</taxon>
        <taxon>Bacillati</taxon>
        <taxon>Bacillota</taxon>
        <taxon>Bacilli</taxon>
        <taxon>Candidatus Onthousia</taxon>
    </lineage>
</organism>
<evidence type="ECO:0000256" key="2">
    <source>
        <dbReference type="ARBA" id="ARBA00022679"/>
    </source>
</evidence>
<dbReference type="SUPFAM" id="SSF53756">
    <property type="entry name" value="UDP-Glycosyltransferase/glycogen phosphorylase"/>
    <property type="match status" value="1"/>
</dbReference>
<keyword evidence="1" id="KW-0328">Glycosyltransferase</keyword>
<protein>
    <submittedName>
        <fullName evidence="4">Glycosyltransferase family 4 protein</fullName>
    </submittedName>
</protein>
<dbReference type="PANTHER" id="PTHR12526:SF629">
    <property type="entry name" value="TEICHURONIC ACID BIOSYNTHESIS GLYCOSYLTRANSFERASE TUAH-RELATED"/>
    <property type="match status" value="1"/>
</dbReference>
<evidence type="ECO:0000313" key="4">
    <source>
        <dbReference type="EMBL" id="HIR59083.1"/>
    </source>
</evidence>
<comment type="caution">
    <text evidence="4">The sequence shown here is derived from an EMBL/GenBank/DDBJ whole genome shotgun (WGS) entry which is preliminary data.</text>
</comment>
<dbReference type="PANTHER" id="PTHR12526">
    <property type="entry name" value="GLYCOSYLTRANSFERASE"/>
    <property type="match status" value="1"/>
</dbReference>
<gene>
    <name evidence="4" type="ORF">IAB38_03440</name>
</gene>
<evidence type="ECO:0000313" key="5">
    <source>
        <dbReference type="Proteomes" id="UP000824232"/>
    </source>
</evidence>
<accession>A0A9D1DUB4</accession>
<dbReference type="CDD" id="cd03801">
    <property type="entry name" value="GT4_PimA-like"/>
    <property type="match status" value="1"/>
</dbReference>
<feature type="domain" description="Glycosyl transferase family 1" evidence="3">
    <location>
        <begin position="156"/>
        <end position="307"/>
    </location>
</feature>
<reference evidence="4" key="1">
    <citation type="submission" date="2020-10" db="EMBL/GenBank/DDBJ databases">
        <authorList>
            <person name="Gilroy R."/>
        </authorList>
    </citation>
    <scope>NUCLEOTIDE SEQUENCE</scope>
    <source>
        <strain evidence="4">CHK184-20233</strain>
    </source>
</reference>
<evidence type="ECO:0000259" key="3">
    <source>
        <dbReference type="Pfam" id="PF00534"/>
    </source>
</evidence>
<dbReference type="AlphaFoldDB" id="A0A9D1DUB4"/>
<proteinExistence type="predicted"/>
<dbReference type="EMBL" id="DVHC01000035">
    <property type="protein sequence ID" value="HIR59083.1"/>
    <property type="molecule type" value="Genomic_DNA"/>
</dbReference>
<dbReference type="Gene3D" id="3.40.50.2000">
    <property type="entry name" value="Glycogen Phosphorylase B"/>
    <property type="match status" value="1"/>
</dbReference>
<evidence type="ECO:0000256" key="1">
    <source>
        <dbReference type="ARBA" id="ARBA00022676"/>
    </source>
</evidence>
<name>A0A9D1DUB4_9FIRM</name>
<sequence>MKKILYIATTADNRNRLDGETIKCRLLRDYLNDIEKIQVISIDTDNWKKHIFKLVVSILFYFFQCDEIIVSSADKGAHIVLDFFRKIKCKKKVYYFVIGGSLFRNIKEKKWNLNTYKRLKQIYVEANTLKEDLNNLGINNVKVLNNFRNPKKFKNCYKKTDNVKFVYFGRVIKQKGIEEAIQLINRLNKENIKCSLDIYGQCTDDYLKVIKKQFSSAIKYHGEIVPDNQHEYEILSQYDIFIFPTEYPGECLPGALIDCYIAGLAVVASNWKYAKEYILSNENGVIFEYQNYEDMYKKVTEMISSRKIEKFKIKSRELSKKYMLTELLRDFKKEIER</sequence>
<reference evidence="4" key="2">
    <citation type="journal article" date="2021" name="PeerJ">
        <title>Extensive microbial diversity within the chicken gut microbiome revealed by metagenomics and culture.</title>
        <authorList>
            <person name="Gilroy R."/>
            <person name="Ravi A."/>
            <person name="Getino M."/>
            <person name="Pursley I."/>
            <person name="Horton D.L."/>
            <person name="Alikhan N.F."/>
            <person name="Baker D."/>
            <person name="Gharbi K."/>
            <person name="Hall N."/>
            <person name="Watson M."/>
            <person name="Adriaenssens E.M."/>
            <person name="Foster-Nyarko E."/>
            <person name="Jarju S."/>
            <person name="Secka A."/>
            <person name="Antonio M."/>
            <person name="Oren A."/>
            <person name="Chaudhuri R.R."/>
            <person name="La Ragione R."/>
            <person name="Hildebrand F."/>
            <person name="Pallen M.J."/>
        </authorList>
    </citation>
    <scope>NUCLEOTIDE SEQUENCE</scope>
    <source>
        <strain evidence="4">CHK184-20233</strain>
    </source>
</reference>
<dbReference type="Pfam" id="PF00534">
    <property type="entry name" value="Glycos_transf_1"/>
    <property type="match status" value="1"/>
</dbReference>